<dbReference type="Gene3D" id="3.40.630.30">
    <property type="match status" value="1"/>
</dbReference>
<sequence length="306" mass="33577">MAYGSISRPGRTHSLQPRLYPLPSKLSKSGGAQSVSQDECYALTLPFSADLRPPVALETAMRQCFNNELEAGSTYPQRGPMSRQEFSSYFLANDLIVGLLFSKAELQLQQVPINAEAEPDLLAEVLTEAIQNTSDNVLDFHGHLPTSGMALQLDVASLIQRVSTEGTVDWESRWRFAYYIKPNYPGRSSHLCNAGFLVPPSARGSGLGSLAGLSFVHYGPAAGYIGSIFNLVYVSNVASMRIWESLGFEQVGRIRKAGLLKTGPDGTEEFVDAWIVQGDFDKLTKIQEQRAAERLDQAAQIEKKTI</sequence>
<dbReference type="GO" id="GO:0005634">
    <property type="term" value="C:nucleus"/>
    <property type="evidence" value="ECO:0007669"/>
    <property type="project" value="TreeGrafter"/>
</dbReference>
<dbReference type="InterPro" id="IPR000182">
    <property type="entry name" value="GNAT_dom"/>
</dbReference>
<evidence type="ECO:0000256" key="1">
    <source>
        <dbReference type="SAM" id="MobiDB-lite"/>
    </source>
</evidence>
<keyword evidence="4" id="KW-1185">Reference proteome</keyword>
<dbReference type="GeneID" id="37036209"/>
<feature type="region of interest" description="Disordered" evidence="1">
    <location>
        <begin position="1"/>
        <end position="20"/>
    </location>
</feature>
<dbReference type="PANTHER" id="PTHR43138:SF1">
    <property type="entry name" value="N-ACETYLTRANSFERASE ACA1"/>
    <property type="match status" value="1"/>
</dbReference>
<dbReference type="SUPFAM" id="SSF55729">
    <property type="entry name" value="Acyl-CoA N-acyltransferases (Nat)"/>
    <property type="match status" value="1"/>
</dbReference>
<dbReference type="InterPro" id="IPR052742">
    <property type="entry name" value="Mito_N-acetyltransferase"/>
</dbReference>
<accession>A0A316VUG0</accession>
<dbReference type="InParanoid" id="A0A316VUG0"/>
<evidence type="ECO:0000313" key="3">
    <source>
        <dbReference type="EMBL" id="PWN41217.1"/>
    </source>
</evidence>
<gene>
    <name evidence="3" type="ORF">IE81DRAFT_324829</name>
</gene>
<dbReference type="STRING" id="1522189.A0A316VUG0"/>
<dbReference type="PROSITE" id="PS51186">
    <property type="entry name" value="GNAT"/>
    <property type="match status" value="1"/>
</dbReference>
<dbReference type="PANTHER" id="PTHR43138">
    <property type="entry name" value="ACETYLTRANSFERASE, GNAT FAMILY"/>
    <property type="match status" value="1"/>
</dbReference>
<dbReference type="GO" id="GO:0016747">
    <property type="term" value="F:acyltransferase activity, transferring groups other than amino-acyl groups"/>
    <property type="evidence" value="ECO:0007669"/>
    <property type="project" value="InterPro"/>
</dbReference>
<evidence type="ECO:0000259" key="2">
    <source>
        <dbReference type="PROSITE" id="PS51186"/>
    </source>
</evidence>
<dbReference type="Proteomes" id="UP000245783">
    <property type="component" value="Unassembled WGS sequence"/>
</dbReference>
<dbReference type="RefSeq" id="XP_025368377.1">
    <property type="nucleotide sequence ID" value="XM_025514339.1"/>
</dbReference>
<organism evidence="3 4">
    <name type="scientific">Ceraceosorus guamensis</name>
    <dbReference type="NCBI Taxonomy" id="1522189"/>
    <lineage>
        <taxon>Eukaryota</taxon>
        <taxon>Fungi</taxon>
        <taxon>Dikarya</taxon>
        <taxon>Basidiomycota</taxon>
        <taxon>Ustilaginomycotina</taxon>
        <taxon>Exobasidiomycetes</taxon>
        <taxon>Ceraceosorales</taxon>
        <taxon>Ceraceosoraceae</taxon>
        <taxon>Ceraceosorus</taxon>
    </lineage>
</organism>
<evidence type="ECO:0000313" key="4">
    <source>
        <dbReference type="Proteomes" id="UP000245783"/>
    </source>
</evidence>
<feature type="domain" description="N-acetyltransferase" evidence="2">
    <location>
        <begin position="106"/>
        <end position="274"/>
    </location>
</feature>
<reference evidence="3 4" key="1">
    <citation type="journal article" date="2018" name="Mol. Biol. Evol.">
        <title>Broad Genomic Sampling Reveals a Smut Pathogenic Ancestry of the Fungal Clade Ustilaginomycotina.</title>
        <authorList>
            <person name="Kijpornyongpan T."/>
            <person name="Mondo S.J."/>
            <person name="Barry K."/>
            <person name="Sandor L."/>
            <person name="Lee J."/>
            <person name="Lipzen A."/>
            <person name="Pangilinan J."/>
            <person name="LaButti K."/>
            <person name="Hainaut M."/>
            <person name="Henrissat B."/>
            <person name="Grigoriev I.V."/>
            <person name="Spatafora J.W."/>
            <person name="Aime M.C."/>
        </authorList>
    </citation>
    <scope>NUCLEOTIDE SEQUENCE [LARGE SCALE GENOMIC DNA]</scope>
    <source>
        <strain evidence="3 4">MCA 4658</strain>
    </source>
</reference>
<name>A0A316VUG0_9BASI</name>
<proteinExistence type="predicted"/>
<dbReference type="AlphaFoldDB" id="A0A316VUG0"/>
<protein>
    <recommendedName>
        <fullName evidence="2">N-acetyltransferase domain-containing protein</fullName>
    </recommendedName>
</protein>
<dbReference type="EMBL" id="KZ819397">
    <property type="protein sequence ID" value="PWN41217.1"/>
    <property type="molecule type" value="Genomic_DNA"/>
</dbReference>
<dbReference type="InterPro" id="IPR016181">
    <property type="entry name" value="Acyl_CoA_acyltransferase"/>
</dbReference>
<dbReference type="OrthoDB" id="10264707at2759"/>